<name>A0A498KJM7_MALDO</name>
<proteinExistence type="predicted"/>
<sequence>MKPRTRASARTAPFEAISGQTTASWPACKKLYSFESYPVSGESDGFRGIFRTNRRVRRRVRYHSLRLFKGYNFHFCLA</sequence>
<dbReference type="EMBL" id="RDQH01000327">
    <property type="protein sequence ID" value="RXI08389.1"/>
    <property type="molecule type" value="Genomic_DNA"/>
</dbReference>
<evidence type="ECO:0000313" key="1">
    <source>
        <dbReference type="EMBL" id="RXI08389.1"/>
    </source>
</evidence>
<dbReference type="Proteomes" id="UP000290289">
    <property type="component" value="Chromosome 1"/>
</dbReference>
<accession>A0A498KJM7</accession>
<keyword evidence="2" id="KW-1185">Reference proteome</keyword>
<dbReference type="AlphaFoldDB" id="A0A498KJM7"/>
<gene>
    <name evidence="1" type="ORF">DVH24_022533</name>
</gene>
<organism evidence="1 2">
    <name type="scientific">Malus domestica</name>
    <name type="common">Apple</name>
    <name type="synonym">Pyrus malus</name>
    <dbReference type="NCBI Taxonomy" id="3750"/>
    <lineage>
        <taxon>Eukaryota</taxon>
        <taxon>Viridiplantae</taxon>
        <taxon>Streptophyta</taxon>
        <taxon>Embryophyta</taxon>
        <taxon>Tracheophyta</taxon>
        <taxon>Spermatophyta</taxon>
        <taxon>Magnoliopsida</taxon>
        <taxon>eudicotyledons</taxon>
        <taxon>Gunneridae</taxon>
        <taxon>Pentapetalae</taxon>
        <taxon>rosids</taxon>
        <taxon>fabids</taxon>
        <taxon>Rosales</taxon>
        <taxon>Rosaceae</taxon>
        <taxon>Amygdaloideae</taxon>
        <taxon>Maleae</taxon>
        <taxon>Malus</taxon>
    </lineage>
</organism>
<evidence type="ECO:0000313" key="2">
    <source>
        <dbReference type="Proteomes" id="UP000290289"/>
    </source>
</evidence>
<reference evidence="1 2" key="1">
    <citation type="submission" date="2018-10" db="EMBL/GenBank/DDBJ databases">
        <title>A high-quality apple genome assembly.</title>
        <authorList>
            <person name="Hu J."/>
        </authorList>
    </citation>
    <scope>NUCLEOTIDE SEQUENCE [LARGE SCALE GENOMIC DNA]</scope>
    <source>
        <strain evidence="2">cv. HFTH1</strain>
        <tissue evidence="1">Young leaf</tissue>
    </source>
</reference>
<comment type="caution">
    <text evidence="1">The sequence shown here is derived from an EMBL/GenBank/DDBJ whole genome shotgun (WGS) entry which is preliminary data.</text>
</comment>
<protein>
    <submittedName>
        <fullName evidence="1">Uncharacterized protein</fullName>
    </submittedName>
</protein>